<gene>
    <name evidence="13" type="primary">recU</name>
    <name evidence="15" type="ORF">CJ218_02390</name>
</gene>
<evidence type="ECO:0000313" key="15">
    <source>
        <dbReference type="EMBL" id="PMC52757.1"/>
    </source>
</evidence>
<dbReference type="OrthoDB" id="9783592at2"/>
<feature type="binding site" evidence="13">
    <location>
        <position position="77"/>
    </location>
    <ligand>
        <name>Mg(2+)</name>
        <dbReference type="ChEBI" id="CHEBI:18420"/>
    </ligand>
</feature>
<dbReference type="NCBIfam" id="NF002584">
    <property type="entry name" value="PRK02234.1-5"/>
    <property type="match status" value="1"/>
</dbReference>
<name>A0A2N6SFR2_9BACL</name>
<keyword evidence="4 13" id="KW-0479">Metal-binding</keyword>
<feature type="binding site" evidence="13">
    <location>
        <position position="90"/>
    </location>
    <ligand>
        <name>Mg(2+)</name>
        <dbReference type="ChEBI" id="CHEBI:18420"/>
    </ligand>
</feature>
<dbReference type="GO" id="GO:0003676">
    <property type="term" value="F:nucleic acid binding"/>
    <property type="evidence" value="ECO:0007669"/>
    <property type="project" value="InterPro"/>
</dbReference>
<evidence type="ECO:0000256" key="14">
    <source>
        <dbReference type="NCBIfam" id="TIGR00648"/>
    </source>
</evidence>
<evidence type="ECO:0000256" key="3">
    <source>
        <dbReference type="ARBA" id="ARBA00022722"/>
    </source>
</evidence>
<dbReference type="Pfam" id="PF03838">
    <property type="entry name" value="RecU"/>
    <property type="match status" value="1"/>
</dbReference>
<protein>
    <recommendedName>
        <fullName evidence="12 13">Holliday junction resolvase RecU</fullName>
        <ecNumber evidence="13 14">3.1.21.10</ecNumber>
    </recommendedName>
    <alternativeName>
        <fullName evidence="13">Recombination protein U homolog</fullName>
    </alternativeName>
</protein>
<comment type="subcellular location">
    <subcellularLocation>
        <location evidence="1 13">Cytoplasm</location>
    </subcellularLocation>
</comment>
<evidence type="ECO:0000256" key="13">
    <source>
        <dbReference type="HAMAP-Rule" id="MF_00130"/>
    </source>
</evidence>
<feature type="site" description="Transition state stabilizer" evidence="13">
    <location>
        <position position="92"/>
    </location>
</feature>
<evidence type="ECO:0000256" key="5">
    <source>
        <dbReference type="ARBA" id="ARBA00022759"/>
    </source>
</evidence>
<dbReference type="GO" id="GO:0005737">
    <property type="term" value="C:cytoplasm"/>
    <property type="evidence" value="ECO:0007669"/>
    <property type="project" value="UniProtKB-SubCell"/>
</dbReference>
<dbReference type="GO" id="GO:0000287">
    <property type="term" value="F:magnesium ion binding"/>
    <property type="evidence" value="ECO:0007669"/>
    <property type="project" value="UniProtKB-UniRule"/>
</dbReference>
<dbReference type="GO" id="GO:0006281">
    <property type="term" value="P:DNA repair"/>
    <property type="evidence" value="ECO:0007669"/>
    <property type="project" value="UniProtKB-UniRule"/>
</dbReference>
<dbReference type="SUPFAM" id="SSF52980">
    <property type="entry name" value="Restriction endonuclease-like"/>
    <property type="match status" value="1"/>
</dbReference>
<keyword evidence="7 13" id="KW-0378">Hydrolase</keyword>
<dbReference type="InterPro" id="IPR011856">
    <property type="entry name" value="tRNA_endonuc-like_dom_sf"/>
</dbReference>
<dbReference type="NCBIfam" id="NF002581">
    <property type="entry name" value="PRK02234.1-2"/>
    <property type="match status" value="1"/>
</dbReference>
<dbReference type="HAMAP" id="MF_00130">
    <property type="entry name" value="RecU"/>
    <property type="match status" value="1"/>
</dbReference>
<evidence type="ECO:0000256" key="7">
    <source>
        <dbReference type="ARBA" id="ARBA00022801"/>
    </source>
</evidence>
<dbReference type="EC" id="3.1.21.10" evidence="13 14"/>
<comment type="similarity">
    <text evidence="11 13">Belongs to the RecU family.</text>
</comment>
<keyword evidence="8 13" id="KW-0460">Magnesium</keyword>
<dbReference type="NCBIfam" id="TIGR00648">
    <property type="entry name" value="recU"/>
    <property type="match status" value="1"/>
</dbReference>
<dbReference type="InterPro" id="IPR004612">
    <property type="entry name" value="Resolv_RecU"/>
</dbReference>
<keyword evidence="9 13" id="KW-0233">DNA recombination</keyword>
<dbReference type="AlphaFoldDB" id="A0A2N6SFR2"/>
<evidence type="ECO:0000256" key="11">
    <source>
        <dbReference type="ARBA" id="ARBA00023447"/>
    </source>
</evidence>
<keyword evidence="2 13" id="KW-0963">Cytoplasm</keyword>
<proteinExistence type="inferred from homology"/>
<comment type="cofactor">
    <cofactor evidence="13">
        <name>Mg(2+)</name>
        <dbReference type="ChEBI" id="CHEBI:18420"/>
    </cofactor>
    <text evidence="13">Binds 1 Mg(2+) ion per subunit.</text>
</comment>
<dbReference type="STRING" id="84135.GCA_001052115_01519"/>
<evidence type="ECO:0000256" key="8">
    <source>
        <dbReference type="ARBA" id="ARBA00022842"/>
    </source>
</evidence>
<keyword evidence="3 13" id="KW-0540">Nuclease</keyword>
<evidence type="ECO:0000256" key="12">
    <source>
        <dbReference type="ARBA" id="ARBA00029523"/>
    </source>
</evidence>
<feature type="binding site" evidence="13">
    <location>
        <position position="75"/>
    </location>
    <ligand>
        <name>Mg(2+)</name>
        <dbReference type="ChEBI" id="CHEBI:18420"/>
    </ligand>
</feature>
<accession>A0A2N6SFR2</accession>
<keyword evidence="10 13" id="KW-0234">DNA repair</keyword>
<sequence length="192" mass="22591">MFNYPNKKNTFVQKTNYSNRGMELEDDINFANKYYLNNDIAVIHKKPIPIQIVEVSYPNRASAMITKAFYQTPSTTDYNGLWNGKYIDFEAKETNSATSFSLSNIHDHQIDHMTKILNQGGISFIIVRFKKIDRTFVMPFKKFLFFNERALNGGRKSIKLSEFEEVAFEISFHYKVRLDYLNIIKNNESEFY</sequence>
<reference evidence="15 16" key="1">
    <citation type="submission" date="2017-09" db="EMBL/GenBank/DDBJ databases">
        <title>Bacterial strain isolated from the female urinary microbiota.</title>
        <authorList>
            <person name="Thomas-White K."/>
            <person name="Kumar N."/>
            <person name="Forster S."/>
            <person name="Putonti C."/>
            <person name="Lawley T."/>
            <person name="Wolfe A.J."/>
        </authorList>
    </citation>
    <scope>NUCLEOTIDE SEQUENCE [LARGE SCALE GENOMIC DNA]</scope>
    <source>
        <strain evidence="15 16">UMB0186</strain>
    </source>
</reference>
<dbReference type="Gene3D" id="3.40.1350.10">
    <property type="match status" value="1"/>
</dbReference>
<dbReference type="Proteomes" id="UP000235670">
    <property type="component" value="Unassembled WGS sequence"/>
</dbReference>
<dbReference type="RefSeq" id="WP_102189499.1">
    <property type="nucleotide sequence ID" value="NZ_PNGT01000002.1"/>
</dbReference>
<evidence type="ECO:0000256" key="9">
    <source>
        <dbReference type="ARBA" id="ARBA00023172"/>
    </source>
</evidence>
<dbReference type="GO" id="GO:0007059">
    <property type="term" value="P:chromosome segregation"/>
    <property type="evidence" value="ECO:0007669"/>
    <property type="project" value="UniProtKB-UniRule"/>
</dbReference>
<organism evidence="15 16">
    <name type="scientific">Gemella sanguinis</name>
    <dbReference type="NCBI Taxonomy" id="84135"/>
    <lineage>
        <taxon>Bacteria</taxon>
        <taxon>Bacillati</taxon>
        <taxon>Bacillota</taxon>
        <taxon>Bacilli</taxon>
        <taxon>Bacillales</taxon>
        <taxon>Gemellaceae</taxon>
        <taxon>Gemella</taxon>
    </lineage>
</organism>
<dbReference type="PIRSF" id="PIRSF037785">
    <property type="entry name" value="RecU"/>
    <property type="match status" value="1"/>
</dbReference>
<evidence type="ECO:0000256" key="10">
    <source>
        <dbReference type="ARBA" id="ARBA00023204"/>
    </source>
</evidence>
<dbReference type="CDD" id="cd22354">
    <property type="entry name" value="RecU-like"/>
    <property type="match status" value="1"/>
</dbReference>
<keyword evidence="5 13" id="KW-0255">Endonuclease</keyword>
<keyword evidence="6 13" id="KW-0227">DNA damage</keyword>
<dbReference type="GO" id="GO:0006310">
    <property type="term" value="P:DNA recombination"/>
    <property type="evidence" value="ECO:0007669"/>
    <property type="project" value="UniProtKB-UniRule"/>
</dbReference>
<evidence type="ECO:0000256" key="2">
    <source>
        <dbReference type="ARBA" id="ARBA00022490"/>
    </source>
</evidence>
<evidence type="ECO:0000256" key="6">
    <source>
        <dbReference type="ARBA" id="ARBA00022763"/>
    </source>
</evidence>
<comment type="catalytic activity">
    <reaction evidence="13">
        <text>Endonucleolytic cleavage at a junction such as a reciprocal single-stranded crossover between two homologous DNA duplexes (Holliday junction).</text>
        <dbReference type="EC" id="3.1.21.10"/>
    </reaction>
</comment>
<dbReference type="InterPro" id="IPR011335">
    <property type="entry name" value="Restrct_endonuc-II-like"/>
</dbReference>
<comment type="function">
    <text evidence="13">Endonuclease that resolves Holliday junction intermediates in genetic recombination. Cleaves mobile four-strand junctions by introducing symmetrical nicks in paired strands. Promotes annealing of linear ssDNA with homologous dsDNA. Required for DNA repair, homologous recombination and chromosome segregation.</text>
</comment>
<dbReference type="EMBL" id="PNGT01000002">
    <property type="protein sequence ID" value="PMC52757.1"/>
    <property type="molecule type" value="Genomic_DNA"/>
</dbReference>
<evidence type="ECO:0000256" key="4">
    <source>
        <dbReference type="ARBA" id="ARBA00022723"/>
    </source>
</evidence>
<dbReference type="GO" id="GO:0008821">
    <property type="term" value="F:crossover junction DNA endonuclease activity"/>
    <property type="evidence" value="ECO:0007669"/>
    <property type="project" value="UniProtKB-EC"/>
</dbReference>
<feature type="binding site" evidence="13">
    <location>
        <position position="109"/>
    </location>
    <ligand>
        <name>Mg(2+)</name>
        <dbReference type="ChEBI" id="CHEBI:18420"/>
    </ligand>
</feature>
<evidence type="ECO:0000313" key="16">
    <source>
        <dbReference type="Proteomes" id="UP000235670"/>
    </source>
</evidence>
<evidence type="ECO:0000256" key="1">
    <source>
        <dbReference type="ARBA" id="ARBA00004496"/>
    </source>
</evidence>
<comment type="caution">
    <text evidence="15">The sequence shown here is derived from an EMBL/GenBank/DDBJ whole genome shotgun (WGS) entry which is preliminary data.</text>
</comment>